<protein>
    <submittedName>
        <fullName evidence="1">3-oxoacyl-ACP synthase</fullName>
        <ecNumber evidence="1">2.3.1.41</ecNumber>
    </submittedName>
</protein>
<evidence type="ECO:0000313" key="1">
    <source>
        <dbReference type="EMBL" id="SPX40724.1"/>
    </source>
</evidence>
<gene>
    <name evidence="1" type="primary">fabB_1</name>
    <name evidence="1" type="ORF">NCTC11872_00300</name>
</gene>
<keyword evidence="1" id="KW-0808">Transferase</keyword>
<dbReference type="EMBL" id="UASK01000003">
    <property type="protein sequence ID" value="SPX40724.1"/>
    <property type="molecule type" value="Genomic_DNA"/>
</dbReference>
<name>A0A2X1PL43_HAEIF</name>
<keyword evidence="1" id="KW-0012">Acyltransferase</keyword>
<evidence type="ECO:0000313" key="2">
    <source>
        <dbReference type="Proteomes" id="UP000249936"/>
    </source>
</evidence>
<dbReference type="SUPFAM" id="SSF53901">
    <property type="entry name" value="Thiolase-like"/>
    <property type="match status" value="1"/>
</dbReference>
<dbReference type="GO" id="GO:0004315">
    <property type="term" value="F:3-oxoacyl-[acyl-carrier-protein] synthase activity"/>
    <property type="evidence" value="ECO:0007669"/>
    <property type="project" value="UniProtKB-EC"/>
</dbReference>
<dbReference type="EC" id="2.3.1.41" evidence="1"/>
<reference evidence="1 2" key="1">
    <citation type="submission" date="2018-06" db="EMBL/GenBank/DDBJ databases">
        <authorList>
            <consortium name="Pathogen Informatics"/>
            <person name="Doyle S."/>
        </authorList>
    </citation>
    <scope>NUCLEOTIDE SEQUENCE [LARGE SCALE GENOMIC DNA]</scope>
    <source>
        <strain evidence="1 2">NCTC11872</strain>
    </source>
</reference>
<dbReference type="AlphaFoldDB" id="A0A2X1PL43"/>
<proteinExistence type="predicted"/>
<sequence>MRRTVITGFGIISSIGNNKEEVLASLKAGKSGIEVCA</sequence>
<organism evidence="1 2">
    <name type="scientific">Haemophilus influenzae</name>
    <dbReference type="NCBI Taxonomy" id="727"/>
    <lineage>
        <taxon>Bacteria</taxon>
        <taxon>Pseudomonadati</taxon>
        <taxon>Pseudomonadota</taxon>
        <taxon>Gammaproteobacteria</taxon>
        <taxon>Pasteurellales</taxon>
        <taxon>Pasteurellaceae</taxon>
        <taxon>Haemophilus</taxon>
    </lineage>
</organism>
<dbReference type="Proteomes" id="UP000249936">
    <property type="component" value="Unassembled WGS sequence"/>
</dbReference>
<accession>A0A2X1PL43</accession>
<dbReference type="InterPro" id="IPR016039">
    <property type="entry name" value="Thiolase-like"/>
</dbReference>